<organism evidence="4 5">
    <name type="scientific">Shinella pollutisoli</name>
    <dbReference type="NCBI Taxonomy" id="2250594"/>
    <lineage>
        <taxon>Bacteria</taxon>
        <taxon>Pseudomonadati</taxon>
        <taxon>Pseudomonadota</taxon>
        <taxon>Alphaproteobacteria</taxon>
        <taxon>Hyphomicrobiales</taxon>
        <taxon>Rhizobiaceae</taxon>
        <taxon>Shinella</taxon>
    </lineage>
</organism>
<dbReference type="SMART" id="SM00421">
    <property type="entry name" value="HTH_LUXR"/>
    <property type="match status" value="1"/>
</dbReference>
<dbReference type="Proteomes" id="UP001595377">
    <property type="component" value="Unassembled WGS sequence"/>
</dbReference>
<dbReference type="PROSITE" id="PS50043">
    <property type="entry name" value="HTH_LUXR_2"/>
    <property type="match status" value="1"/>
</dbReference>
<sequence>MANESRKPSVHGRQAVGVRKPIRFLPAAPLPDDLPEGRLAIADMANVFGVTHRTLHFYEEKGLLTAARVGPMRVYGPAEIQQMAVVNTCRETGMPVAVIQELLGDLSGAESQQEADEIFRTAMIARRRELAAQQSTIRRQMQQINELLDFSAEQGMETNDNAPRANLTTTELHCLSLMAEGYPVSRIARALDIEPGEVQAMERAIIAKFHSNNRFQAVAKAVMLGIVGH</sequence>
<dbReference type="SUPFAM" id="SSF46894">
    <property type="entry name" value="C-terminal effector domain of the bipartite response regulators"/>
    <property type="match status" value="1"/>
</dbReference>
<dbReference type="Pfam" id="PF00196">
    <property type="entry name" value="GerE"/>
    <property type="match status" value="1"/>
</dbReference>
<dbReference type="PROSITE" id="PS50937">
    <property type="entry name" value="HTH_MERR_2"/>
    <property type="match status" value="1"/>
</dbReference>
<dbReference type="RefSeq" id="WP_371747815.1">
    <property type="nucleotide sequence ID" value="NZ_JANFDG010000038.1"/>
</dbReference>
<keyword evidence="5" id="KW-1185">Reference proteome</keyword>
<dbReference type="CDD" id="cd00592">
    <property type="entry name" value="HTH_MerR-like"/>
    <property type="match status" value="1"/>
</dbReference>
<dbReference type="Gene3D" id="1.10.1660.10">
    <property type="match status" value="1"/>
</dbReference>
<dbReference type="Pfam" id="PF13411">
    <property type="entry name" value="MerR_1"/>
    <property type="match status" value="1"/>
</dbReference>
<dbReference type="InterPro" id="IPR000551">
    <property type="entry name" value="MerR-type_HTH_dom"/>
</dbReference>
<dbReference type="CDD" id="cd06170">
    <property type="entry name" value="LuxR_C_like"/>
    <property type="match status" value="1"/>
</dbReference>
<dbReference type="PANTHER" id="PTHR30204:SF93">
    <property type="entry name" value="HTH MERR-TYPE DOMAIN-CONTAINING PROTEIN"/>
    <property type="match status" value="1"/>
</dbReference>
<comment type="caution">
    <text evidence="4">The sequence shown here is derived from an EMBL/GenBank/DDBJ whole genome shotgun (WGS) entry which is preliminary data.</text>
</comment>
<evidence type="ECO:0000256" key="1">
    <source>
        <dbReference type="ARBA" id="ARBA00023125"/>
    </source>
</evidence>
<evidence type="ECO:0000259" key="2">
    <source>
        <dbReference type="PROSITE" id="PS50043"/>
    </source>
</evidence>
<dbReference type="SMART" id="SM00422">
    <property type="entry name" value="HTH_MERR"/>
    <property type="match status" value="1"/>
</dbReference>
<dbReference type="PANTHER" id="PTHR30204">
    <property type="entry name" value="REDOX-CYCLING DRUG-SENSING TRANSCRIPTIONAL ACTIVATOR SOXR"/>
    <property type="match status" value="1"/>
</dbReference>
<evidence type="ECO:0000313" key="4">
    <source>
        <dbReference type="EMBL" id="MFC3076442.1"/>
    </source>
</evidence>
<feature type="domain" description="HTH luxR-type" evidence="2">
    <location>
        <begin position="160"/>
        <end position="225"/>
    </location>
</feature>
<dbReference type="InterPro" id="IPR016032">
    <property type="entry name" value="Sig_transdc_resp-reg_C-effctor"/>
</dbReference>
<dbReference type="Gene3D" id="1.10.10.10">
    <property type="entry name" value="Winged helix-like DNA-binding domain superfamily/Winged helix DNA-binding domain"/>
    <property type="match status" value="1"/>
</dbReference>
<gene>
    <name evidence="4" type="ORF">ACFOHH_25245</name>
</gene>
<accession>A0ABV7DP78</accession>
<dbReference type="InterPro" id="IPR036388">
    <property type="entry name" value="WH-like_DNA-bd_sf"/>
</dbReference>
<dbReference type="SUPFAM" id="SSF46955">
    <property type="entry name" value="Putative DNA-binding domain"/>
    <property type="match status" value="1"/>
</dbReference>
<dbReference type="InterPro" id="IPR047057">
    <property type="entry name" value="MerR_fam"/>
</dbReference>
<proteinExistence type="predicted"/>
<dbReference type="EMBL" id="JBHRSP010000054">
    <property type="protein sequence ID" value="MFC3076442.1"/>
    <property type="molecule type" value="Genomic_DNA"/>
</dbReference>
<dbReference type="InterPro" id="IPR009061">
    <property type="entry name" value="DNA-bd_dom_put_sf"/>
</dbReference>
<evidence type="ECO:0000259" key="3">
    <source>
        <dbReference type="PROSITE" id="PS50937"/>
    </source>
</evidence>
<reference evidence="5" key="1">
    <citation type="journal article" date="2019" name="Int. J. Syst. Evol. Microbiol.">
        <title>The Global Catalogue of Microorganisms (GCM) 10K type strain sequencing project: providing services to taxonomists for standard genome sequencing and annotation.</title>
        <authorList>
            <consortium name="The Broad Institute Genomics Platform"/>
            <consortium name="The Broad Institute Genome Sequencing Center for Infectious Disease"/>
            <person name="Wu L."/>
            <person name="Ma J."/>
        </authorList>
    </citation>
    <scope>NUCLEOTIDE SEQUENCE [LARGE SCALE GENOMIC DNA]</scope>
    <source>
        <strain evidence="5">KCTC 52677</strain>
    </source>
</reference>
<dbReference type="InterPro" id="IPR000792">
    <property type="entry name" value="Tscrpt_reg_LuxR_C"/>
</dbReference>
<feature type="domain" description="HTH merR-type" evidence="3">
    <location>
        <begin position="38"/>
        <end position="105"/>
    </location>
</feature>
<protein>
    <submittedName>
        <fullName evidence="4">MerR family transcriptional regulator</fullName>
    </submittedName>
</protein>
<keyword evidence="1" id="KW-0238">DNA-binding</keyword>
<name>A0ABV7DP78_9HYPH</name>
<evidence type="ECO:0000313" key="5">
    <source>
        <dbReference type="Proteomes" id="UP001595377"/>
    </source>
</evidence>